<dbReference type="RefSeq" id="WP_408622656.1">
    <property type="nucleotide sequence ID" value="NZ_JBEQCT010000002.1"/>
</dbReference>
<evidence type="ECO:0000256" key="1">
    <source>
        <dbReference type="ARBA" id="ARBA00007874"/>
    </source>
</evidence>
<sequence>MDAQWLYRLCPDLHQKDIFLCDPQSFMDTICQAAEQAKCDLSRLHREPFTPSHSSPSSPQVNATYYRINLPQFERYIQAASGQSILQALEAEGLPIIGACRNGICGSCKCKVHQGQIRTTTSGPLSEKERNEGYILACSSEPSSDLDISW</sequence>
<dbReference type="PANTHER" id="PTHR43112">
    <property type="entry name" value="FERREDOXIN"/>
    <property type="match status" value="1"/>
</dbReference>
<accession>A0ABW9G5E3</accession>
<dbReference type="PANTHER" id="PTHR43112:SF3">
    <property type="entry name" value="FERREDOXIN-2, CHLOROPLASTIC"/>
    <property type="match status" value="1"/>
</dbReference>
<comment type="cofactor">
    <cofactor evidence="8">
        <name>[2Fe-2S] cluster</name>
        <dbReference type="ChEBI" id="CHEBI:190135"/>
    </cofactor>
</comment>
<feature type="domain" description="2Fe-2S ferredoxin-type" evidence="9">
    <location>
        <begin position="66"/>
        <end position="150"/>
    </location>
</feature>
<keyword evidence="5" id="KW-0249">Electron transport</keyword>
<dbReference type="SUPFAM" id="SSF54292">
    <property type="entry name" value="2Fe-2S ferredoxin-like"/>
    <property type="match status" value="1"/>
</dbReference>
<keyword evidence="4" id="KW-0479">Metal-binding</keyword>
<keyword evidence="7" id="KW-0411">Iron-sulfur</keyword>
<dbReference type="InterPro" id="IPR012675">
    <property type="entry name" value="Beta-grasp_dom_sf"/>
</dbReference>
<comment type="similarity">
    <text evidence="1">Belongs to the 2Fe2S plant-type ferredoxin family.</text>
</comment>
<protein>
    <submittedName>
        <fullName evidence="10">2Fe-2S iron-sulfur cluster-binding protein</fullName>
    </submittedName>
</protein>
<dbReference type="InterPro" id="IPR006058">
    <property type="entry name" value="2Fe2S_fd_BS"/>
</dbReference>
<evidence type="ECO:0000256" key="5">
    <source>
        <dbReference type="ARBA" id="ARBA00022982"/>
    </source>
</evidence>
<reference evidence="10 11" key="1">
    <citation type="journal article" date="2013" name="Int. J. Syst. Evol. Microbiol.">
        <title>Celerinatantimonas yamalensis sp. nov., a cold-adapted diazotrophic bacterium from a cold permafrost brine.</title>
        <authorList>
            <person name="Shcherbakova V."/>
            <person name="Chuvilskaya N."/>
            <person name="Rivkina E."/>
            <person name="Demidov N."/>
            <person name="Uchaeva V."/>
            <person name="Suetin S."/>
            <person name="Suzina N."/>
            <person name="Gilichinsky D."/>
        </authorList>
    </citation>
    <scope>NUCLEOTIDE SEQUENCE [LARGE SCALE GENOMIC DNA]</scope>
    <source>
        <strain evidence="10 11">C7</strain>
    </source>
</reference>
<keyword evidence="3" id="KW-0001">2Fe-2S</keyword>
<evidence type="ECO:0000256" key="8">
    <source>
        <dbReference type="ARBA" id="ARBA00034078"/>
    </source>
</evidence>
<evidence type="ECO:0000256" key="4">
    <source>
        <dbReference type="ARBA" id="ARBA00022723"/>
    </source>
</evidence>
<name>A0ABW9G5E3_9GAMM</name>
<dbReference type="SUPFAM" id="SSF52343">
    <property type="entry name" value="Ferredoxin reductase-like, C-terminal NADP-linked domain"/>
    <property type="match status" value="1"/>
</dbReference>
<evidence type="ECO:0000256" key="6">
    <source>
        <dbReference type="ARBA" id="ARBA00023004"/>
    </source>
</evidence>
<evidence type="ECO:0000313" key="11">
    <source>
        <dbReference type="Proteomes" id="UP001629953"/>
    </source>
</evidence>
<keyword evidence="11" id="KW-1185">Reference proteome</keyword>
<dbReference type="InterPro" id="IPR036010">
    <property type="entry name" value="2Fe-2S_ferredoxin-like_sf"/>
</dbReference>
<dbReference type="EMBL" id="JBEQCT010000002">
    <property type="protein sequence ID" value="MFM2484478.1"/>
    <property type="molecule type" value="Genomic_DNA"/>
</dbReference>
<dbReference type="InterPro" id="IPR039261">
    <property type="entry name" value="FNR_nucleotide-bd"/>
</dbReference>
<evidence type="ECO:0000259" key="9">
    <source>
        <dbReference type="PROSITE" id="PS51085"/>
    </source>
</evidence>
<proteinExistence type="inferred from homology"/>
<comment type="caution">
    <text evidence="10">The sequence shown here is derived from an EMBL/GenBank/DDBJ whole genome shotgun (WGS) entry which is preliminary data.</text>
</comment>
<evidence type="ECO:0000256" key="2">
    <source>
        <dbReference type="ARBA" id="ARBA00022448"/>
    </source>
</evidence>
<dbReference type="CDD" id="cd00207">
    <property type="entry name" value="fer2"/>
    <property type="match status" value="1"/>
</dbReference>
<gene>
    <name evidence="10" type="ORF">ABUE30_05260</name>
</gene>
<organism evidence="10 11">
    <name type="scientific">Celerinatantimonas yamalensis</name>
    <dbReference type="NCBI Taxonomy" id="559956"/>
    <lineage>
        <taxon>Bacteria</taxon>
        <taxon>Pseudomonadati</taxon>
        <taxon>Pseudomonadota</taxon>
        <taxon>Gammaproteobacteria</taxon>
        <taxon>Celerinatantimonadaceae</taxon>
        <taxon>Celerinatantimonas</taxon>
    </lineage>
</organism>
<evidence type="ECO:0000256" key="3">
    <source>
        <dbReference type="ARBA" id="ARBA00022714"/>
    </source>
</evidence>
<evidence type="ECO:0000256" key="7">
    <source>
        <dbReference type="ARBA" id="ARBA00023014"/>
    </source>
</evidence>
<dbReference type="Proteomes" id="UP001629953">
    <property type="component" value="Unassembled WGS sequence"/>
</dbReference>
<dbReference type="Gene3D" id="3.10.20.30">
    <property type="match status" value="1"/>
</dbReference>
<dbReference type="PROSITE" id="PS51085">
    <property type="entry name" value="2FE2S_FER_2"/>
    <property type="match status" value="1"/>
</dbReference>
<dbReference type="Gene3D" id="3.40.50.80">
    <property type="entry name" value="Nucleotide-binding domain of ferredoxin-NADP reductase (FNR) module"/>
    <property type="match status" value="1"/>
</dbReference>
<dbReference type="Pfam" id="PF00111">
    <property type="entry name" value="Fer2"/>
    <property type="match status" value="1"/>
</dbReference>
<dbReference type="InterPro" id="IPR001041">
    <property type="entry name" value="2Fe-2S_ferredoxin-type"/>
</dbReference>
<keyword evidence="6" id="KW-0408">Iron</keyword>
<evidence type="ECO:0000313" key="10">
    <source>
        <dbReference type="EMBL" id="MFM2484478.1"/>
    </source>
</evidence>
<keyword evidence="2" id="KW-0813">Transport</keyword>
<dbReference type="PROSITE" id="PS00197">
    <property type="entry name" value="2FE2S_FER_1"/>
    <property type="match status" value="1"/>
</dbReference>